<dbReference type="PROSITE" id="PS50071">
    <property type="entry name" value="HOMEOBOX_2"/>
    <property type="match status" value="1"/>
</dbReference>
<dbReference type="Gene3D" id="1.10.10.60">
    <property type="entry name" value="Homeodomain-like"/>
    <property type="match status" value="1"/>
</dbReference>
<feature type="non-terminal residue" evidence="4">
    <location>
        <position position="1"/>
    </location>
</feature>
<evidence type="ECO:0000313" key="5">
    <source>
        <dbReference type="Proteomes" id="UP000663866"/>
    </source>
</evidence>
<evidence type="ECO:0000256" key="2">
    <source>
        <dbReference type="SAM" id="MobiDB-lite"/>
    </source>
</evidence>
<feature type="DNA-binding region" description="Homeobox" evidence="1">
    <location>
        <begin position="3"/>
        <end position="18"/>
    </location>
</feature>
<feature type="domain" description="Homeobox" evidence="3">
    <location>
        <begin position="1"/>
        <end position="17"/>
    </location>
</feature>
<keyword evidence="1" id="KW-0539">Nucleus</keyword>
<dbReference type="AlphaFoldDB" id="A0A821JMD5"/>
<accession>A0A821JMD5</accession>
<dbReference type="GO" id="GO:0005634">
    <property type="term" value="C:nucleus"/>
    <property type="evidence" value="ECO:0007669"/>
    <property type="project" value="UniProtKB-SubCell"/>
</dbReference>
<evidence type="ECO:0000313" key="4">
    <source>
        <dbReference type="EMBL" id="CAF4724847.1"/>
    </source>
</evidence>
<comment type="subcellular location">
    <subcellularLocation>
        <location evidence="1">Nucleus</location>
    </subcellularLocation>
</comment>
<organism evidence="4 5">
    <name type="scientific">Rotaria magnacalcarata</name>
    <dbReference type="NCBI Taxonomy" id="392030"/>
    <lineage>
        <taxon>Eukaryota</taxon>
        <taxon>Metazoa</taxon>
        <taxon>Spiralia</taxon>
        <taxon>Gnathifera</taxon>
        <taxon>Rotifera</taxon>
        <taxon>Eurotatoria</taxon>
        <taxon>Bdelloidea</taxon>
        <taxon>Philodinida</taxon>
        <taxon>Philodinidae</taxon>
        <taxon>Rotaria</taxon>
    </lineage>
</organism>
<dbReference type="InterPro" id="IPR009057">
    <property type="entry name" value="Homeodomain-like_sf"/>
</dbReference>
<protein>
    <recommendedName>
        <fullName evidence="3">Homeobox domain-containing protein</fullName>
    </recommendedName>
</protein>
<proteinExistence type="predicted"/>
<dbReference type="Proteomes" id="UP000663866">
    <property type="component" value="Unassembled WGS sequence"/>
</dbReference>
<reference evidence="4" key="1">
    <citation type="submission" date="2021-02" db="EMBL/GenBank/DDBJ databases">
        <authorList>
            <person name="Nowell W R."/>
        </authorList>
    </citation>
    <scope>NUCLEOTIDE SEQUENCE</scope>
</reference>
<name>A0A821JMD5_9BILA</name>
<dbReference type="EMBL" id="CAJOBG010106768">
    <property type="protein sequence ID" value="CAF4724847.1"/>
    <property type="molecule type" value="Genomic_DNA"/>
</dbReference>
<evidence type="ECO:0000256" key="1">
    <source>
        <dbReference type="PROSITE-ProRule" id="PRU00108"/>
    </source>
</evidence>
<feature type="non-terminal residue" evidence="4">
    <location>
        <position position="63"/>
    </location>
</feature>
<keyword evidence="1" id="KW-0238">DNA-binding</keyword>
<sequence length="63" mass="7441">ARIQVWFSNRRAKYRREDKVKGRRQHQQQQLMNDMGENMRPSGTTPPLPPPSSVYPQMFPSNN</sequence>
<keyword evidence="5" id="KW-1185">Reference proteome</keyword>
<evidence type="ECO:0000259" key="3">
    <source>
        <dbReference type="PROSITE" id="PS50071"/>
    </source>
</evidence>
<gene>
    <name evidence="4" type="ORF">OVN521_LOCUS49214</name>
</gene>
<comment type="caution">
    <text evidence="4">The sequence shown here is derived from an EMBL/GenBank/DDBJ whole genome shotgun (WGS) entry which is preliminary data.</text>
</comment>
<feature type="region of interest" description="Disordered" evidence="2">
    <location>
        <begin position="16"/>
        <end position="63"/>
    </location>
</feature>
<dbReference type="InterPro" id="IPR001356">
    <property type="entry name" value="HD"/>
</dbReference>
<keyword evidence="1" id="KW-0371">Homeobox</keyword>
<feature type="compositionally biased region" description="Pro residues" evidence="2">
    <location>
        <begin position="44"/>
        <end position="53"/>
    </location>
</feature>
<dbReference type="SUPFAM" id="SSF46689">
    <property type="entry name" value="Homeodomain-like"/>
    <property type="match status" value="1"/>
</dbReference>
<dbReference type="GO" id="GO:0003677">
    <property type="term" value="F:DNA binding"/>
    <property type="evidence" value="ECO:0007669"/>
    <property type="project" value="UniProtKB-UniRule"/>
</dbReference>